<reference evidence="10" key="1">
    <citation type="journal article" date="2011" name="Proc. Natl. Acad. Sci. U.S.A.">
        <title>Obligate biotrophy features unraveled by the genomic analysis of rust fungi.</title>
        <authorList>
            <person name="Duplessis S."/>
            <person name="Cuomo C.A."/>
            <person name="Lin Y.-C."/>
            <person name="Aerts A."/>
            <person name="Tisserant E."/>
            <person name="Veneault-Fourrey C."/>
            <person name="Joly D.L."/>
            <person name="Hacquard S."/>
            <person name="Amselem J."/>
            <person name="Cantarel B.L."/>
            <person name="Chiu R."/>
            <person name="Coutinho P.M."/>
            <person name="Feau N."/>
            <person name="Field M."/>
            <person name="Frey P."/>
            <person name="Gelhaye E."/>
            <person name="Goldberg J."/>
            <person name="Grabherr M.G."/>
            <person name="Kodira C.D."/>
            <person name="Kohler A."/>
            <person name="Kuees U."/>
            <person name="Lindquist E.A."/>
            <person name="Lucas S.M."/>
            <person name="Mago R."/>
            <person name="Mauceli E."/>
            <person name="Morin E."/>
            <person name="Murat C."/>
            <person name="Pangilinan J.L."/>
            <person name="Park R."/>
            <person name="Pearson M."/>
            <person name="Quesneville H."/>
            <person name="Rouhier N."/>
            <person name="Sakthikumar S."/>
            <person name="Salamov A.A."/>
            <person name="Schmutz J."/>
            <person name="Selles B."/>
            <person name="Shapiro H."/>
            <person name="Tanguay P."/>
            <person name="Tuskan G.A."/>
            <person name="Henrissat B."/>
            <person name="Van de Peer Y."/>
            <person name="Rouze P."/>
            <person name="Ellis J.G."/>
            <person name="Dodds P.N."/>
            <person name="Schein J.E."/>
            <person name="Zhong S."/>
            <person name="Hamelin R.C."/>
            <person name="Grigoriev I.V."/>
            <person name="Szabo L.J."/>
            <person name="Martin F."/>
        </authorList>
    </citation>
    <scope>NUCLEOTIDE SEQUENCE [LARGE SCALE GENOMIC DNA]</scope>
    <source>
        <strain evidence="10">98AG31 / pathotype 3-4-7</strain>
    </source>
</reference>
<dbReference type="Proteomes" id="UP000001072">
    <property type="component" value="Unassembled WGS sequence"/>
</dbReference>
<evidence type="ECO:0000256" key="1">
    <source>
        <dbReference type="ARBA" id="ARBA00004609"/>
    </source>
</evidence>
<evidence type="ECO:0000256" key="5">
    <source>
        <dbReference type="ARBA" id="ARBA00023136"/>
    </source>
</evidence>
<evidence type="ECO:0000256" key="7">
    <source>
        <dbReference type="ARBA" id="ARBA00023288"/>
    </source>
</evidence>
<dbReference type="Pfam" id="PF20238">
    <property type="entry name" value="BIM1-like_dom"/>
    <property type="match status" value="1"/>
</dbReference>
<evidence type="ECO:0000256" key="3">
    <source>
        <dbReference type="ARBA" id="ARBA00022622"/>
    </source>
</evidence>
<dbReference type="InterPro" id="IPR046936">
    <property type="entry name" value="BIM1-like"/>
</dbReference>
<dbReference type="EMBL" id="GL883131">
    <property type="protein sequence ID" value="EGG02315.1"/>
    <property type="molecule type" value="Genomic_DNA"/>
</dbReference>
<dbReference type="CDD" id="cd21176">
    <property type="entry name" value="LPMO_auxiliary-like"/>
    <property type="match status" value="1"/>
</dbReference>
<evidence type="ECO:0000313" key="9">
    <source>
        <dbReference type="EMBL" id="EGG02315.1"/>
    </source>
</evidence>
<dbReference type="PANTHER" id="PTHR34992">
    <property type="entry name" value="HYPHAL ANASTAMOSIS-7 PROTEIN"/>
    <property type="match status" value="1"/>
</dbReference>
<evidence type="ECO:0000256" key="6">
    <source>
        <dbReference type="ARBA" id="ARBA00023180"/>
    </source>
</evidence>
<comment type="subcellular location">
    <subcellularLocation>
        <location evidence="1">Cell membrane</location>
        <topology evidence="1">Lipid-anchor</topology>
        <topology evidence="1">GPI-anchor</topology>
    </subcellularLocation>
</comment>
<sequence length="237" mass="25650">MIAHKSSPNQISGRVFIYSGLLITLLLQISKCSELTLLYPPPRNNKSGHKNDFCGGYLAASSHRTQFPLSGAASVIVDVDHNPAKVAISLSLSPDPKSLKDFETNGQMNYLLPLVPTHGEGHYCFNVDVSSLPKLSPKNGTLATLQVAISTHHGREYQCTDIILTKEANTPKVLRCSNPPMTGSPMSSDSIAEACTFKHLFPECSRPKAKSNAAVQDMISYLKIVTGILICTAILIQ</sequence>
<evidence type="ECO:0000313" key="10">
    <source>
        <dbReference type="Proteomes" id="UP000001072"/>
    </source>
</evidence>
<evidence type="ECO:0000259" key="8">
    <source>
        <dbReference type="Pfam" id="PF20238"/>
    </source>
</evidence>
<accession>F4RYV9</accession>
<dbReference type="KEGG" id="mlr:MELLADRAFT_110160"/>
<dbReference type="RefSeq" id="XP_007414300.1">
    <property type="nucleotide sequence ID" value="XM_007414238.1"/>
</dbReference>
<name>F4RYV9_MELLP</name>
<dbReference type="eggNOG" id="ENOG502S92W">
    <property type="taxonomic scope" value="Eukaryota"/>
</dbReference>
<dbReference type="VEuPathDB" id="FungiDB:MELLADRAFT_110160"/>
<dbReference type="InParanoid" id="F4RYV9"/>
<dbReference type="AlphaFoldDB" id="F4RYV9"/>
<keyword evidence="10" id="KW-1185">Reference proteome</keyword>
<organism evidence="10">
    <name type="scientific">Melampsora larici-populina (strain 98AG31 / pathotype 3-4-7)</name>
    <name type="common">Poplar leaf rust fungus</name>
    <dbReference type="NCBI Taxonomy" id="747676"/>
    <lineage>
        <taxon>Eukaryota</taxon>
        <taxon>Fungi</taxon>
        <taxon>Dikarya</taxon>
        <taxon>Basidiomycota</taxon>
        <taxon>Pucciniomycotina</taxon>
        <taxon>Pucciniomycetes</taxon>
        <taxon>Pucciniales</taxon>
        <taxon>Melampsoraceae</taxon>
        <taxon>Melampsora</taxon>
    </lineage>
</organism>
<keyword evidence="7" id="KW-0449">Lipoprotein</keyword>
<dbReference type="InterPro" id="IPR046530">
    <property type="entry name" value="BIM1-like_dom"/>
</dbReference>
<dbReference type="GO" id="GO:0005886">
    <property type="term" value="C:plasma membrane"/>
    <property type="evidence" value="ECO:0007669"/>
    <property type="project" value="UniProtKB-SubCell"/>
</dbReference>
<gene>
    <name evidence="9" type="ORF">MELLADRAFT_110160</name>
</gene>
<keyword evidence="4" id="KW-0732">Signal</keyword>
<keyword evidence="6" id="KW-0325">Glycoprotein</keyword>
<dbReference type="GeneID" id="18923987"/>
<proteinExistence type="predicted"/>
<dbReference type="GO" id="GO:0098552">
    <property type="term" value="C:side of membrane"/>
    <property type="evidence" value="ECO:0007669"/>
    <property type="project" value="UniProtKB-KW"/>
</dbReference>
<keyword evidence="5" id="KW-0472">Membrane</keyword>
<feature type="domain" description="Copper acquisition factor BIM1-like" evidence="8">
    <location>
        <begin position="35"/>
        <end position="178"/>
    </location>
</feature>
<evidence type="ECO:0000256" key="2">
    <source>
        <dbReference type="ARBA" id="ARBA00022475"/>
    </source>
</evidence>
<protein>
    <recommendedName>
        <fullName evidence="8">Copper acquisition factor BIM1-like domain-containing protein</fullName>
    </recommendedName>
</protein>
<dbReference type="OrthoDB" id="2146436at2759"/>
<keyword evidence="3" id="KW-0336">GPI-anchor</keyword>
<dbReference type="HOGENOM" id="CLU_070647_3_1_1"/>
<evidence type="ECO:0000256" key="4">
    <source>
        <dbReference type="ARBA" id="ARBA00022729"/>
    </source>
</evidence>
<keyword evidence="2" id="KW-1003">Cell membrane</keyword>